<keyword evidence="3" id="KW-0808">Transferase</keyword>
<dbReference type="GO" id="GO:0035613">
    <property type="term" value="F:RNA stem-loop binding"/>
    <property type="evidence" value="ECO:0007669"/>
    <property type="project" value="TreeGrafter"/>
</dbReference>
<dbReference type="Pfam" id="PF00078">
    <property type="entry name" value="RVT_1"/>
    <property type="match status" value="1"/>
</dbReference>
<gene>
    <name evidence="10" type="primary">Ervk25_1</name>
    <name evidence="10" type="ORF">CEPGRY_R15870</name>
</gene>
<sequence length="101" mass="11555">PAVVLDIKDCFFSIPLAPRDRPRFAFTIPAQNHQEPDLRYQWTVLPQGMKNSPVICQTVVAKVLEPIRQRFPDSVILHYMDDILLAAVEEQRVIMLEAAVI</sequence>
<comment type="caution">
    <text evidence="10">The sequence shown here is derived from an EMBL/GenBank/DDBJ whole genome shotgun (WGS) entry which is preliminary data.</text>
</comment>
<dbReference type="PANTHER" id="PTHR41694">
    <property type="entry name" value="ENDOGENOUS RETROVIRUS GROUP K MEMBER POL PROTEIN"/>
    <property type="match status" value="1"/>
</dbReference>
<dbReference type="PROSITE" id="PS50878">
    <property type="entry name" value="RT_POL"/>
    <property type="match status" value="1"/>
</dbReference>
<keyword evidence="6" id="KW-0255">Endonuclease</keyword>
<feature type="domain" description="Reverse transcriptase" evidence="9">
    <location>
        <begin position="1"/>
        <end position="101"/>
    </location>
</feature>
<dbReference type="SUPFAM" id="SSF56672">
    <property type="entry name" value="DNA/RNA polymerases"/>
    <property type="match status" value="1"/>
</dbReference>
<evidence type="ECO:0000313" key="11">
    <source>
        <dbReference type="Proteomes" id="UP000578766"/>
    </source>
</evidence>
<name>A0A7L3SAT3_CEPGR</name>
<evidence type="ECO:0000259" key="9">
    <source>
        <dbReference type="PROSITE" id="PS50878"/>
    </source>
</evidence>
<evidence type="ECO:0000256" key="5">
    <source>
        <dbReference type="ARBA" id="ARBA00022722"/>
    </source>
</evidence>
<evidence type="ECO:0000256" key="6">
    <source>
        <dbReference type="ARBA" id="ARBA00022759"/>
    </source>
</evidence>
<keyword evidence="5" id="KW-0540">Nuclease</keyword>
<evidence type="ECO:0000256" key="1">
    <source>
        <dbReference type="ARBA" id="ARBA00010879"/>
    </source>
</evidence>
<evidence type="ECO:0000256" key="4">
    <source>
        <dbReference type="ARBA" id="ARBA00022695"/>
    </source>
</evidence>
<evidence type="ECO:0000256" key="8">
    <source>
        <dbReference type="ARBA" id="ARBA00022918"/>
    </source>
</evidence>
<keyword evidence="7" id="KW-0378">Hydrolase</keyword>
<dbReference type="AlphaFoldDB" id="A0A7L3SAT3"/>
<evidence type="ECO:0000256" key="7">
    <source>
        <dbReference type="ARBA" id="ARBA00022801"/>
    </source>
</evidence>
<evidence type="ECO:0000256" key="2">
    <source>
        <dbReference type="ARBA" id="ARBA00012180"/>
    </source>
</evidence>
<feature type="non-terminal residue" evidence="10">
    <location>
        <position position="1"/>
    </location>
</feature>
<protein>
    <recommendedName>
        <fullName evidence="2">ribonuclease H</fullName>
        <ecNumber evidence="2">3.1.26.4</ecNumber>
    </recommendedName>
</protein>
<dbReference type="InterPro" id="IPR043128">
    <property type="entry name" value="Rev_trsase/Diguanyl_cyclase"/>
</dbReference>
<proteinExistence type="inferred from homology"/>
<dbReference type="EC" id="3.1.26.4" evidence="2"/>
<dbReference type="Proteomes" id="UP000578766">
    <property type="component" value="Unassembled WGS sequence"/>
</dbReference>
<keyword evidence="4" id="KW-0548">Nucleotidyltransferase</keyword>
<reference evidence="10 11" key="1">
    <citation type="submission" date="2019-09" db="EMBL/GenBank/DDBJ databases">
        <title>Bird 10,000 Genomes (B10K) Project - Family phase.</title>
        <authorList>
            <person name="Zhang G."/>
        </authorList>
    </citation>
    <scope>NUCLEOTIDE SEQUENCE [LARGE SCALE GENOMIC DNA]</scope>
    <source>
        <strain evidence="10">OUT-0020</strain>
        <tissue evidence="10">Liver</tissue>
    </source>
</reference>
<dbReference type="GO" id="GO:0004523">
    <property type="term" value="F:RNA-DNA hybrid ribonuclease activity"/>
    <property type="evidence" value="ECO:0007669"/>
    <property type="project" value="UniProtKB-EC"/>
</dbReference>
<comment type="similarity">
    <text evidence="1">Belongs to the beta type-B retroviral polymerase family. HERV class-II K(HML-2) pol subfamily.</text>
</comment>
<keyword evidence="11" id="KW-1185">Reference proteome</keyword>
<keyword evidence="8" id="KW-0695">RNA-directed DNA polymerase</keyword>
<dbReference type="PANTHER" id="PTHR41694:SF3">
    <property type="entry name" value="RNA-DIRECTED DNA POLYMERASE-RELATED"/>
    <property type="match status" value="1"/>
</dbReference>
<dbReference type="GO" id="GO:0003964">
    <property type="term" value="F:RNA-directed DNA polymerase activity"/>
    <property type="evidence" value="ECO:0007669"/>
    <property type="project" value="UniProtKB-KW"/>
</dbReference>
<evidence type="ECO:0000256" key="3">
    <source>
        <dbReference type="ARBA" id="ARBA00022679"/>
    </source>
</evidence>
<accession>A0A7L3SAT3</accession>
<evidence type="ECO:0000313" key="10">
    <source>
        <dbReference type="EMBL" id="NXV25267.1"/>
    </source>
</evidence>
<dbReference type="InterPro" id="IPR043502">
    <property type="entry name" value="DNA/RNA_pol_sf"/>
</dbReference>
<organism evidence="10 11">
    <name type="scientific">Cepphus grylle</name>
    <name type="common">Black guillemot</name>
    <name type="synonym">Alca grylle</name>
    <dbReference type="NCBI Taxonomy" id="28697"/>
    <lineage>
        <taxon>Eukaryota</taxon>
        <taxon>Metazoa</taxon>
        <taxon>Chordata</taxon>
        <taxon>Craniata</taxon>
        <taxon>Vertebrata</taxon>
        <taxon>Euteleostomi</taxon>
        <taxon>Archelosauria</taxon>
        <taxon>Archosauria</taxon>
        <taxon>Dinosauria</taxon>
        <taxon>Saurischia</taxon>
        <taxon>Theropoda</taxon>
        <taxon>Coelurosauria</taxon>
        <taxon>Aves</taxon>
        <taxon>Neognathae</taxon>
        <taxon>Neoaves</taxon>
        <taxon>Charadriiformes</taxon>
        <taxon>Alcidae</taxon>
        <taxon>Cepphus</taxon>
    </lineage>
</organism>
<feature type="non-terminal residue" evidence="10">
    <location>
        <position position="101"/>
    </location>
</feature>
<dbReference type="Gene3D" id="3.30.70.270">
    <property type="match status" value="2"/>
</dbReference>
<dbReference type="EMBL" id="VZUD01040515">
    <property type="protein sequence ID" value="NXV25267.1"/>
    <property type="molecule type" value="Genomic_DNA"/>
</dbReference>
<dbReference type="InterPro" id="IPR000477">
    <property type="entry name" value="RT_dom"/>
</dbReference>